<proteinExistence type="predicted"/>
<accession>A0A5J4Q4Z5</accession>
<reference evidence="1 2" key="1">
    <citation type="submission" date="2019-03" db="EMBL/GenBank/DDBJ databases">
        <title>Single cell metagenomics reveals metabolic interactions within the superorganism composed of flagellate Streblomastix strix and complex community of Bacteroidetes bacteria on its surface.</title>
        <authorList>
            <person name="Treitli S.C."/>
            <person name="Kolisko M."/>
            <person name="Husnik F."/>
            <person name="Keeling P."/>
            <person name="Hampl V."/>
        </authorList>
    </citation>
    <scope>NUCLEOTIDE SEQUENCE [LARGE SCALE GENOMIC DNA]</scope>
    <source>
        <strain evidence="1">ST1C</strain>
    </source>
</reference>
<name>A0A5J4Q4Z5_9EUKA</name>
<sequence length="21" mass="2542">EVMQIKMVKLTLIVMMNLMEF</sequence>
<evidence type="ECO:0000313" key="1">
    <source>
        <dbReference type="EMBL" id="KAA6317006.1"/>
    </source>
</evidence>
<protein>
    <submittedName>
        <fullName evidence="1">Uncharacterized protein</fullName>
    </submittedName>
</protein>
<gene>
    <name evidence="1" type="ORF">EZS28_055166</name>
</gene>
<dbReference type="EMBL" id="SNRW01046782">
    <property type="protein sequence ID" value="KAA6317006.1"/>
    <property type="molecule type" value="Genomic_DNA"/>
</dbReference>
<evidence type="ECO:0000313" key="2">
    <source>
        <dbReference type="Proteomes" id="UP000324800"/>
    </source>
</evidence>
<comment type="caution">
    <text evidence="1">The sequence shown here is derived from an EMBL/GenBank/DDBJ whole genome shotgun (WGS) entry which is preliminary data.</text>
</comment>
<dbReference type="AlphaFoldDB" id="A0A5J4Q4Z5"/>
<organism evidence="1 2">
    <name type="scientific">Streblomastix strix</name>
    <dbReference type="NCBI Taxonomy" id="222440"/>
    <lineage>
        <taxon>Eukaryota</taxon>
        <taxon>Metamonada</taxon>
        <taxon>Preaxostyla</taxon>
        <taxon>Oxymonadida</taxon>
        <taxon>Streblomastigidae</taxon>
        <taxon>Streblomastix</taxon>
    </lineage>
</organism>
<dbReference type="Proteomes" id="UP000324800">
    <property type="component" value="Unassembled WGS sequence"/>
</dbReference>
<feature type="non-terminal residue" evidence="1">
    <location>
        <position position="1"/>
    </location>
</feature>